<sequence>MAITFVLTRSVVPPVPAVRPTPSAGPFAPPVEQVWPDAMHEIPGTTPGGRAFSPQVFVSSRVVVGYGITRNRPDSVWSYEVGKRRFTSIVRPDRLRGLSLVSGDGHLAWWAVRDRKMEIWVVPVTGGVPRRLASVAGMMSSNNEIVGADSLAIADDAVVWSPAEGGVYRLPLKGGKPTLMSGTRGLHLVEWPWAGSPRDARLPGPPVARPMERLKNVLTGEIRNATAPLAAGRGTSAG</sequence>
<organism evidence="1 2">
    <name type="scientific">Nonomuraea thailandensis</name>
    <dbReference type="NCBI Taxonomy" id="1188745"/>
    <lineage>
        <taxon>Bacteria</taxon>
        <taxon>Bacillati</taxon>
        <taxon>Actinomycetota</taxon>
        <taxon>Actinomycetes</taxon>
        <taxon>Streptosporangiales</taxon>
        <taxon>Streptosporangiaceae</taxon>
        <taxon>Nonomuraea</taxon>
    </lineage>
</organism>
<proteinExistence type="predicted"/>
<name>A0A9X2K1S2_9ACTN</name>
<evidence type="ECO:0000313" key="1">
    <source>
        <dbReference type="EMBL" id="MCP2353831.1"/>
    </source>
</evidence>
<reference evidence="1" key="1">
    <citation type="submission" date="2022-06" db="EMBL/GenBank/DDBJ databases">
        <title>Sequencing the genomes of 1000 actinobacteria strains.</title>
        <authorList>
            <person name="Klenk H.-P."/>
        </authorList>
    </citation>
    <scope>NUCLEOTIDE SEQUENCE</scope>
    <source>
        <strain evidence="1">DSM 46694</strain>
    </source>
</reference>
<dbReference type="AlphaFoldDB" id="A0A9X2K1S2"/>
<protein>
    <submittedName>
        <fullName evidence="1">Uncharacterized protein</fullName>
    </submittedName>
</protein>
<dbReference type="SUPFAM" id="SSF82171">
    <property type="entry name" value="DPP6 N-terminal domain-like"/>
    <property type="match status" value="1"/>
</dbReference>
<evidence type="ECO:0000313" key="2">
    <source>
        <dbReference type="Proteomes" id="UP001139648"/>
    </source>
</evidence>
<dbReference type="RefSeq" id="WP_253740319.1">
    <property type="nucleotide sequence ID" value="NZ_BAABKA010000053.1"/>
</dbReference>
<gene>
    <name evidence="1" type="ORF">HD597_000851</name>
</gene>
<comment type="caution">
    <text evidence="1">The sequence shown here is derived from an EMBL/GenBank/DDBJ whole genome shotgun (WGS) entry which is preliminary data.</text>
</comment>
<accession>A0A9X2K1S2</accession>
<dbReference type="Proteomes" id="UP001139648">
    <property type="component" value="Unassembled WGS sequence"/>
</dbReference>
<dbReference type="EMBL" id="JAMZEB010000001">
    <property type="protein sequence ID" value="MCP2353831.1"/>
    <property type="molecule type" value="Genomic_DNA"/>
</dbReference>
<keyword evidence="2" id="KW-1185">Reference proteome</keyword>